<protein>
    <submittedName>
        <fullName evidence="1">L-2-amino-thiazoline-4-carboxylic acid hydrolase</fullName>
    </submittedName>
</protein>
<dbReference type="InterPro" id="IPR026002">
    <property type="entry name" value="ATC_hydrolase-like"/>
</dbReference>
<comment type="caution">
    <text evidence="1">The sequence shown here is derived from an EMBL/GenBank/DDBJ whole genome shotgun (WGS) entry which is preliminary data.</text>
</comment>
<sequence length="232" mass="26321">MEFNEMVHATIAARFHVRLTGAFGERGRMAFLHATRCYAEQRGRRMAQRAIRDGVEVLDWGAYLRYGEWENTGDAKRLGCANQKEVLSLSPDYVIRITSCPWHARFAELGLTQAGRDYCRDLDRSIARGFNPDLVFELKCTLHDGPCCVQAMRGADFAPGQDHPSRNPGALRGFEYHCGHSYWTYRRIAGAVFGAEGRQAAEQVLSDLAEYCGKETAERLLRFREVDFNLCD</sequence>
<dbReference type="EMBL" id="JACRTB010000006">
    <property type="protein sequence ID" value="MBC8575733.1"/>
    <property type="molecule type" value="Genomic_DNA"/>
</dbReference>
<dbReference type="Proteomes" id="UP000658131">
    <property type="component" value="Unassembled WGS sequence"/>
</dbReference>
<accession>A0ABR7NH55</accession>
<reference evidence="1 2" key="1">
    <citation type="submission" date="2020-08" db="EMBL/GenBank/DDBJ databases">
        <title>Genome public.</title>
        <authorList>
            <person name="Liu C."/>
            <person name="Sun Q."/>
        </authorList>
    </citation>
    <scope>NUCLEOTIDE SEQUENCE [LARGE SCALE GENOMIC DNA]</scope>
    <source>
        <strain evidence="1 2">BX1</strain>
    </source>
</reference>
<dbReference type="Pfam" id="PF14196">
    <property type="entry name" value="ATC_hydrolase"/>
    <property type="match status" value="1"/>
</dbReference>
<organism evidence="1 2">
    <name type="scientific">Yanshouia hominis</name>
    <dbReference type="NCBI Taxonomy" id="2763673"/>
    <lineage>
        <taxon>Bacteria</taxon>
        <taxon>Bacillati</taxon>
        <taxon>Bacillota</taxon>
        <taxon>Clostridia</taxon>
        <taxon>Eubacteriales</taxon>
        <taxon>Oscillospiraceae</taxon>
        <taxon>Yanshouia</taxon>
    </lineage>
</organism>
<gene>
    <name evidence="1" type="ORF">H8717_04800</name>
</gene>
<keyword evidence="1" id="KW-0378">Hydrolase</keyword>
<dbReference type="GO" id="GO:0016787">
    <property type="term" value="F:hydrolase activity"/>
    <property type="evidence" value="ECO:0007669"/>
    <property type="project" value="UniProtKB-KW"/>
</dbReference>
<keyword evidence="2" id="KW-1185">Reference proteome</keyword>
<evidence type="ECO:0000313" key="2">
    <source>
        <dbReference type="Proteomes" id="UP000658131"/>
    </source>
</evidence>
<proteinExistence type="predicted"/>
<name>A0ABR7NH55_9FIRM</name>
<evidence type="ECO:0000313" key="1">
    <source>
        <dbReference type="EMBL" id="MBC8575733.1"/>
    </source>
</evidence>
<dbReference type="RefSeq" id="WP_262399335.1">
    <property type="nucleotide sequence ID" value="NZ_JACRTB010000006.1"/>
</dbReference>